<dbReference type="GO" id="GO:0005096">
    <property type="term" value="F:GTPase activator activity"/>
    <property type="evidence" value="ECO:0007669"/>
    <property type="project" value="TreeGrafter"/>
</dbReference>
<dbReference type="Gene3D" id="2.130.10.10">
    <property type="entry name" value="YVTN repeat-like/Quinoprotein amine dehydrogenase"/>
    <property type="match status" value="1"/>
</dbReference>
<dbReference type="InterPro" id="IPR036322">
    <property type="entry name" value="WD40_repeat_dom_sf"/>
</dbReference>
<dbReference type="GO" id="GO:0005886">
    <property type="term" value="C:plasma membrane"/>
    <property type="evidence" value="ECO:0007669"/>
    <property type="project" value="TreeGrafter"/>
</dbReference>
<dbReference type="PANTHER" id="PTHR10241">
    <property type="entry name" value="LETHAL 2 GIANT LARVAE PROTEIN"/>
    <property type="match status" value="1"/>
</dbReference>
<name>A0AAE9W970_9SCHI</name>
<proteinExistence type="predicted"/>
<feature type="domain" description="Lethal giant larvae (Lgl)-like C-terminal" evidence="2">
    <location>
        <begin position="530"/>
        <end position="905"/>
    </location>
</feature>
<dbReference type="KEGG" id="som:SOMG_01565"/>
<reference evidence="3 4" key="1">
    <citation type="journal article" date="2023" name="G3 (Bethesda)">
        <title>A high-quality reference genome for the fission yeast Schizosaccharomyces osmophilus.</title>
        <authorList>
            <person name="Jia G.S."/>
            <person name="Zhang W.C."/>
            <person name="Liang Y."/>
            <person name="Liu X.H."/>
            <person name="Rhind N."/>
            <person name="Pidoux A."/>
            <person name="Brysch-Herzberg M."/>
            <person name="Du L.L."/>
        </authorList>
    </citation>
    <scope>NUCLEOTIDE SEQUENCE [LARGE SCALE GENOMIC DNA]</scope>
    <source>
        <strain evidence="3 4">CBS 15793</strain>
    </source>
</reference>
<feature type="region of interest" description="Disordered" evidence="1">
    <location>
        <begin position="1"/>
        <end position="20"/>
    </location>
</feature>
<sequence length="1006" mass="112075">MSFFKKFSKKKEDPPLNPFLKAQGKSNGTGDAFMVDDYNRFGFCGTPAKWCIDHQQGLLAVVSTSKRIYIYGKLHTQLVIIPDCSDILHLLMCAGHLIIIDSQNTIFSYNLLRSKNFHTPSSTFYLRLRVICTSTDPSIEWVYLGMSDGTIVPWDVTRHRPGVYKIPNLYSDRMNEWKLMGYPYAPTSSRLSPVIGIQIHPKDLGLLLIAYPEGVVLFSIRSETVLKFYELEYAAGSTAATMSTKHSFRRPMVKGVHWSPCGEYFLSFYEDSSIAFWDTEKEIPVQVRNFVDSYIHTYTAMQKPAPRTDLEAIQSIIWCCREDPNSTFLLMLGGLPKESPVKGISMFSFPQTPGKQNVTTLAEHFANPSSQRFFPFIDIPSAIDMAVISTMSPYYNGAHNPRYLLMFSRSGTLSLIDLVTCEPVNLNMSLPPSLCFLAPDFRIVDFQAVRKNIWDKMEDSISLHPHYSSFSGGSPHPGYLKKLDVRNVLVTSSGLSLSLWDISRGFMNPKNCITIDFSEVMRKHLTPTAKIISVSLSSTNCEFSCADSFGRVIVCRIKDSLKPLPYQLATGIFRLDDSFAIDGIIYGQFCIDLKQGPITTNCMSDIGFVGIGYANGSLAVIDLRGPHILCNTSLSELGIERKFKSSSSAEYISSAEFVIMNLNNDGPASIHLIAVTNTGIALSFQIGMTASGYYSVTFLSYEKLGIYNVHDIIPLTESGQHAVATGAALQMVGVQSEKIYLLYIGETGVRLYSRFSKCLSTTDWSKHACYKASVIFSSVSKQMGSVACIMSNLNVYWFTLPNLSEERRARLPDDIDERMLRFGNISEDGDIVFPTIGGTELAFGCVLGMGRKMFASISCNLITKDPLTLPPRPTQSTWKWLMGGQTTYSDELNLLLGGEHRPVTKPIVGSQASGATQQTSQHNSSARTATPSGSMKEYENRRIPQQKSYFNQMSEQLTERGRMLGNVESTMDDLEEMSADWLSEIKKSVASTKKDLLISGLKSYLP</sequence>
<dbReference type="Pfam" id="PF08596">
    <property type="entry name" value="Lgl_C"/>
    <property type="match status" value="1"/>
</dbReference>
<dbReference type="Proteomes" id="UP001212411">
    <property type="component" value="Chromosome 1"/>
</dbReference>
<evidence type="ECO:0000313" key="3">
    <source>
        <dbReference type="EMBL" id="WBW71635.1"/>
    </source>
</evidence>
<dbReference type="InterPro" id="IPR015943">
    <property type="entry name" value="WD40/YVTN_repeat-like_dom_sf"/>
</dbReference>
<gene>
    <name evidence="3" type="primary">sro7</name>
    <name evidence="3" type="ORF">SOMG_01565</name>
</gene>
<accession>A0AAE9W970</accession>
<dbReference type="GO" id="GO:0006887">
    <property type="term" value="P:exocytosis"/>
    <property type="evidence" value="ECO:0007669"/>
    <property type="project" value="TreeGrafter"/>
</dbReference>
<evidence type="ECO:0000313" key="4">
    <source>
        <dbReference type="Proteomes" id="UP001212411"/>
    </source>
</evidence>
<dbReference type="PANTHER" id="PTHR10241:SF25">
    <property type="entry name" value="TOMOSYN, ISOFORM C"/>
    <property type="match status" value="1"/>
</dbReference>
<dbReference type="RefSeq" id="XP_056035878.1">
    <property type="nucleotide sequence ID" value="XM_056180358.1"/>
</dbReference>
<organism evidence="3 4">
    <name type="scientific">Schizosaccharomyces osmophilus</name>
    <dbReference type="NCBI Taxonomy" id="2545709"/>
    <lineage>
        <taxon>Eukaryota</taxon>
        <taxon>Fungi</taxon>
        <taxon>Dikarya</taxon>
        <taxon>Ascomycota</taxon>
        <taxon>Taphrinomycotina</taxon>
        <taxon>Schizosaccharomycetes</taxon>
        <taxon>Schizosaccharomycetales</taxon>
        <taxon>Schizosaccharomycetaceae</taxon>
        <taxon>Schizosaccharomyces</taxon>
    </lineage>
</organism>
<dbReference type="EMBL" id="CP115611">
    <property type="protein sequence ID" value="WBW71635.1"/>
    <property type="molecule type" value="Genomic_DNA"/>
</dbReference>
<protein>
    <submittedName>
        <fullName evidence="3">Lgl family protein Sro7</fullName>
    </submittedName>
</protein>
<dbReference type="InterPro" id="IPR013905">
    <property type="entry name" value="Lgl_C_dom"/>
</dbReference>
<keyword evidence="4" id="KW-1185">Reference proteome</keyword>
<dbReference type="GO" id="GO:0005737">
    <property type="term" value="C:cytoplasm"/>
    <property type="evidence" value="ECO:0007669"/>
    <property type="project" value="TreeGrafter"/>
</dbReference>
<evidence type="ECO:0000259" key="2">
    <source>
        <dbReference type="Pfam" id="PF08596"/>
    </source>
</evidence>
<evidence type="ECO:0000256" key="1">
    <source>
        <dbReference type="SAM" id="MobiDB-lite"/>
    </source>
</evidence>
<dbReference type="GO" id="GO:0019905">
    <property type="term" value="F:syntaxin binding"/>
    <property type="evidence" value="ECO:0007669"/>
    <property type="project" value="TreeGrafter"/>
</dbReference>
<feature type="region of interest" description="Disordered" evidence="1">
    <location>
        <begin position="903"/>
        <end position="946"/>
    </location>
</feature>
<dbReference type="GO" id="GO:0045159">
    <property type="term" value="F:myosin II binding"/>
    <property type="evidence" value="ECO:0007669"/>
    <property type="project" value="TreeGrafter"/>
</dbReference>
<dbReference type="SUPFAM" id="SSF50978">
    <property type="entry name" value="WD40 repeat-like"/>
    <property type="match status" value="2"/>
</dbReference>
<feature type="compositionally biased region" description="Low complexity" evidence="1">
    <location>
        <begin position="909"/>
        <end position="921"/>
    </location>
</feature>
<dbReference type="GeneID" id="80875047"/>
<dbReference type="GO" id="GO:0006893">
    <property type="term" value="P:Golgi to plasma membrane transport"/>
    <property type="evidence" value="ECO:0007669"/>
    <property type="project" value="TreeGrafter"/>
</dbReference>
<dbReference type="AlphaFoldDB" id="A0AAE9W970"/>
<feature type="compositionally biased region" description="Polar residues" evidence="1">
    <location>
        <begin position="922"/>
        <end position="933"/>
    </location>
</feature>